<keyword evidence="9" id="KW-0963">Cytoplasm</keyword>
<evidence type="ECO:0000256" key="4">
    <source>
        <dbReference type="ARBA" id="ARBA00007293"/>
    </source>
</evidence>
<dbReference type="AlphaFoldDB" id="A0AAU9RYW6"/>
<dbReference type="GO" id="GO:0016020">
    <property type="term" value="C:membrane"/>
    <property type="evidence" value="ECO:0007669"/>
    <property type="project" value="UniProtKB-SubCell"/>
</dbReference>
<evidence type="ECO:0000256" key="1">
    <source>
        <dbReference type="ARBA" id="ARBA00003307"/>
    </source>
</evidence>
<evidence type="ECO:0000256" key="8">
    <source>
        <dbReference type="ARBA" id="ARBA00023136"/>
    </source>
</evidence>
<keyword evidence="5" id="KW-0493">Microtubule</keyword>
<reference evidence="13 14" key="1">
    <citation type="submission" date="2022-03" db="EMBL/GenBank/DDBJ databases">
        <authorList>
            <person name="Nunn A."/>
            <person name="Chopra R."/>
            <person name="Nunn A."/>
            <person name="Contreras Garrido A."/>
        </authorList>
    </citation>
    <scope>NUCLEOTIDE SEQUENCE [LARGE SCALE GENOMIC DNA]</scope>
</reference>
<dbReference type="Proteomes" id="UP000836841">
    <property type="component" value="Chromosome 3"/>
</dbReference>
<dbReference type="Pfam" id="PF02991">
    <property type="entry name" value="ATG8"/>
    <property type="match status" value="1"/>
</dbReference>
<evidence type="ECO:0000313" key="13">
    <source>
        <dbReference type="EMBL" id="CAH2053617.1"/>
    </source>
</evidence>
<evidence type="ECO:0000256" key="2">
    <source>
        <dbReference type="ARBA" id="ARBA00004245"/>
    </source>
</evidence>
<dbReference type="InterPro" id="IPR004241">
    <property type="entry name" value="Atg8-like"/>
</dbReference>
<comment type="subcellular location">
    <subcellularLocation>
        <location evidence="2">Cytoplasm</location>
        <location evidence="2">Cytoskeleton</location>
    </subcellularLocation>
    <subcellularLocation>
        <location evidence="3">Membrane</location>
    </subcellularLocation>
</comment>
<dbReference type="PANTHER" id="PTHR10969">
    <property type="entry name" value="MICROTUBULE-ASSOCIATED PROTEINS 1A/1B LIGHT CHAIN 3-RELATED"/>
    <property type="match status" value="1"/>
</dbReference>
<feature type="lipid moiety-binding region" description="Phosphatidylserine amidated glycine; alternate" evidence="11">
    <location>
        <position position="134"/>
    </location>
</feature>
<evidence type="ECO:0000256" key="11">
    <source>
        <dbReference type="PIRSR" id="PIRSR604241-50"/>
    </source>
</evidence>
<dbReference type="SUPFAM" id="SSF54236">
    <property type="entry name" value="Ubiquitin-like"/>
    <property type="match status" value="1"/>
</dbReference>
<evidence type="ECO:0000313" key="14">
    <source>
        <dbReference type="Proteomes" id="UP000836841"/>
    </source>
</evidence>
<dbReference type="InterPro" id="IPR029071">
    <property type="entry name" value="Ubiquitin-like_domsf"/>
</dbReference>
<comment type="function">
    <text evidence="1">Ubiquitin-like modifier involved in autophagosomes formation. May mediate the delivery of the autophagosomes to the vacuole via the microtubule cytoskeleton.</text>
</comment>
<keyword evidence="7" id="KW-0653">Protein transport</keyword>
<name>A0AAU9RYW6_THLAR</name>
<keyword evidence="9" id="KW-0206">Cytoskeleton</keyword>
<sequence>ERLAESREIIAKYPTRIPLTLLKLLELKCFLFYDVLQVIAEKYCKTDLPEIEKKKDDPRSCLSNVRFLVPRDMSVGQFIYILSARLHLSPGKALFVFVNNTLPQTAALMDSIYETYKDEDGFVYMCYSSEKTFG</sequence>
<evidence type="ECO:0000256" key="6">
    <source>
        <dbReference type="ARBA" id="ARBA00022786"/>
    </source>
</evidence>
<evidence type="ECO:0000256" key="5">
    <source>
        <dbReference type="ARBA" id="ARBA00022701"/>
    </source>
</evidence>
<dbReference type="Gene3D" id="3.10.20.90">
    <property type="entry name" value="Phosphatidylinositol 3-kinase Catalytic Subunit, Chain A, domain 1"/>
    <property type="match status" value="1"/>
</dbReference>
<comment type="similarity">
    <text evidence="4 12">Belongs to the ATG8 family.</text>
</comment>
<dbReference type="GO" id="GO:0015031">
    <property type="term" value="P:protein transport"/>
    <property type="evidence" value="ECO:0007669"/>
    <property type="project" value="UniProtKB-KW"/>
</dbReference>
<proteinExistence type="inferred from homology"/>
<evidence type="ECO:0000256" key="9">
    <source>
        <dbReference type="ARBA" id="ARBA00023212"/>
    </source>
</evidence>
<keyword evidence="12" id="KW-0072">Autophagy</keyword>
<gene>
    <name evidence="13" type="ORF">TAV2_LOCUS9396</name>
</gene>
<evidence type="ECO:0000256" key="3">
    <source>
        <dbReference type="ARBA" id="ARBA00004370"/>
    </source>
</evidence>
<keyword evidence="8" id="KW-0472">Membrane</keyword>
<keyword evidence="7" id="KW-0813">Transport</keyword>
<keyword evidence="10 11" id="KW-0449">Lipoprotein</keyword>
<evidence type="ECO:0000256" key="12">
    <source>
        <dbReference type="RuleBase" id="RU004384"/>
    </source>
</evidence>
<feature type="non-terminal residue" evidence="13">
    <location>
        <position position="1"/>
    </location>
</feature>
<dbReference type="GO" id="GO:0006914">
    <property type="term" value="P:autophagy"/>
    <property type="evidence" value="ECO:0007669"/>
    <property type="project" value="UniProtKB-KW"/>
</dbReference>
<protein>
    <recommendedName>
        <fullName evidence="12">Autophagy-related protein</fullName>
    </recommendedName>
</protein>
<evidence type="ECO:0000256" key="7">
    <source>
        <dbReference type="ARBA" id="ARBA00022927"/>
    </source>
</evidence>
<keyword evidence="14" id="KW-1185">Reference proteome</keyword>
<organism evidence="13 14">
    <name type="scientific">Thlaspi arvense</name>
    <name type="common">Field penny-cress</name>
    <dbReference type="NCBI Taxonomy" id="13288"/>
    <lineage>
        <taxon>Eukaryota</taxon>
        <taxon>Viridiplantae</taxon>
        <taxon>Streptophyta</taxon>
        <taxon>Embryophyta</taxon>
        <taxon>Tracheophyta</taxon>
        <taxon>Spermatophyta</taxon>
        <taxon>Magnoliopsida</taxon>
        <taxon>eudicotyledons</taxon>
        <taxon>Gunneridae</taxon>
        <taxon>Pentapetalae</taxon>
        <taxon>rosids</taxon>
        <taxon>malvids</taxon>
        <taxon>Brassicales</taxon>
        <taxon>Brassicaceae</taxon>
        <taxon>Thlaspideae</taxon>
        <taxon>Thlaspi</taxon>
    </lineage>
</organism>
<dbReference type="EMBL" id="OU466859">
    <property type="protein sequence ID" value="CAH2053617.1"/>
    <property type="molecule type" value="Genomic_DNA"/>
</dbReference>
<accession>A0AAU9RYW6</accession>
<dbReference type="GO" id="GO:0005874">
    <property type="term" value="C:microtubule"/>
    <property type="evidence" value="ECO:0007669"/>
    <property type="project" value="UniProtKB-KW"/>
</dbReference>
<evidence type="ECO:0000256" key="10">
    <source>
        <dbReference type="ARBA" id="ARBA00023288"/>
    </source>
</evidence>
<dbReference type="GO" id="GO:0005776">
    <property type="term" value="C:autophagosome"/>
    <property type="evidence" value="ECO:0007669"/>
    <property type="project" value="UniProtKB-ARBA"/>
</dbReference>
<keyword evidence="6" id="KW-0833">Ubl conjugation pathway</keyword>
<dbReference type="CDD" id="cd16108">
    <property type="entry name" value="Ubl_ATG8_like"/>
    <property type="match status" value="1"/>
</dbReference>